<dbReference type="RefSeq" id="WP_301197671.1">
    <property type="nucleotide sequence ID" value="NZ_JAPDPI010000002.1"/>
</dbReference>
<dbReference type="PANTHER" id="PTHR36452">
    <property type="entry name" value="CHROMOSOME 12, WHOLE GENOME SHOTGUN SEQUENCE"/>
    <property type="match status" value="1"/>
</dbReference>
<keyword evidence="2" id="KW-1185">Reference proteome</keyword>
<dbReference type="Pfam" id="PF09365">
    <property type="entry name" value="DUF2461"/>
    <property type="match status" value="1"/>
</dbReference>
<comment type="caution">
    <text evidence="1">The sequence shown here is derived from an EMBL/GenBank/DDBJ whole genome shotgun (WGS) entry which is preliminary data.</text>
</comment>
<dbReference type="EMBL" id="JAPDPI010000002">
    <property type="protein sequence ID" value="MCW3804450.1"/>
    <property type="molecule type" value="Genomic_DNA"/>
</dbReference>
<dbReference type="InterPro" id="IPR012808">
    <property type="entry name" value="CHP02453"/>
</dbReference>
<gene>
    <name evidence="1" type="ORF">OM074_02370</name>
</gene>
<dbReference type="AlphaFoldDB" id="A0AAE3MB52"/>
<dbReference type="PIRSF" id="PIRSF028451">
    <property type="entry name" value="UCP028451"/>
    <property type="match status" value="1"/>
</dbReference>
<dbReference type="Proteomes" id="UP001207408">
    <property type="component" value="Unassembled WGS sequence"/>
</dbReference>
<dbReference type="InterPro" id="IPR015996">
    <property type="entry name" value="UCP028451"/>
</dbReference>
<evidence type="ECO:0000313" key="2">
    <source>
        <dbReference type="Proteomes" id="UP001207408"/>
    </source>
</evidence>
<protein>
    <submittedName>
        <fullName evidence="1">DUF2461 domain-containing protein</fullName>
    </submittedName>
</protein>
<reference evidence="1" key="1">
    <citation type="submission" date="2022-10" db="EMBL/GenBank/DDBJ databases">
        <authorList>
            <person name="Yu W.X."/>
        </authorList>
    </citation>
    <scope>NUCLEOTIDE SEQUENCE</scope>
    <source>
        <strain evidence="1">D04</strain>
    </source>
</reference>
<sequence>MIPPIIFEFLKELTVNNNKDWFNENKEKYQQAKDAFEEYINYLIGIIHNIDPKIGHPHAKDCIFRIYRDVRFSKDKLPYKNNFGAYIAHGGRKSPYAGYYLHLEPDNSFAAGGIYCPQPNTLKTVRELIMENIEEYKHIIEEKNFKKNFTEVWGERVKTAPKGFSKDDPNIEYIRPKSYALVHNINDEQIESNRINQSLSRIYKLMKPYNDFLNQAVKESLS</sequence>
<dbReference type="NCBIfam" id="TIGR02453">
    <property type="entry name" value="TIGR02453 family protein"/>
    <property type="match status" value="1"/>
</dbReference>
<evidence type="ECO:0000313" key="1">
    <source>
        <dbReference type="EMBL" id="MCW3804450.1"/>
    </source>
</evidence>
<accession>A0AAE3MB52</accession>
<proteinExistence type="predicted"/>
<organism evidence="1 2">
    <name type="scientific">Plebeiibacterium marinum</name>
    <dbReference type="NCBI Taxonomy" id="2992111"/>
    <lineage>
        <taxon>Bacteria</taxon>
        <taxon>Pseudomonadati</taxon>
        <taxon>Bacteroidota</taxon>
        <taxon>Bacteroidia</taxon>
        <taxon>Marinilabiliales</taxon>
        <taxon>Marinilabiliaceae</taxon>
        <taxon>Plebeiibacterium</taxon>
    </lineage>
</organism>
<dbReference type="PANTHER" id="PTHR36452:SF1">
    <property type="entry name" value="DUF2461 DOMAIN-CONTAINING PROTEIN"/>
    <property type="match status" value="1"/>
</dbReference>
<name>A0AAE3MB52_9BACT</name>